<dbReference type="InterPro" id="IPR000801">
    <property type="entry name" value="Esterase-like"/>
</dbReference>
<comment type="similarity">
    <text evidence="1">Belongs to the esterase D family.</text>
</comment>
<dbReference type="GO" id="GO:0016788">
    <property type="term" value="F:hydrolase activity, acting on ester bonds"/>
    <property type="evidence" value="ECO:0007669"/>
    <property type="project" value="TreeGrafter"/>
</dbReference>
<proteinExistence type="inferred from homology"/>
<dbReference type="Pfam" id="PF13181">
    <property type="entry name" value="TPR_8"/>
    <property type="match status" value="1"/>
</dbReference>
<dbReference type="PANTHER" id="PTHR40841:SF2">
    <property type="entry name" value="SIDEROPHORE-DEGRADING ESTERASE (EUROFUNG)"/>
    <property type="match status" value="1"/>
</dbReference>
<dbReference type="EMBL" id="MPOG01000008">
    <property type="protein sequence ID" value="OOH96231.1"/>
    <property type="molecule type" value="Genomic_DNA"/>
</dbReference>
<dbReference type="InterPro" id="IPR052558">
    <property type="entry name" value="Siderophore_Hydrolase_D"/>
</dbReference>
<dbReference type="AlphaFoldDB" id="A0A1T3ICX8"/>
<dbReference type="InterPro" id="IPR029058">
    <property type="entry name" value="AB_hydrolase_fold"/>
</dbReference>
<dbReference type="PROSITE" id="PS50005">
    <property type="entry name" value="TPR"/>
    <property type="match status" value="1"/>
</dbReference>
<dbReference type="RefSeq" id="WP_070904987.1">
    <property type="nucleotide sequence ID" value="NZ_CP016378.1"/>
</dbReference>
<dbReference type="Proteomes" id="UP000188947">
    <property type="component" value="Unassembled WGS sequence"/>
</dbReference>
<sequence>MKFKTLLIILFTVGSFISLFSQKATNIVIGKKIKIHSNVLNEDREVLISLPDSYQDNNYTKYPVLYLLDGDKFFKSFSGAASQMSSDASPQIPEMIIIGITSQNRVKDSSPTHSIIGYSGKEEKGFEQSGGADNFLKFINTELIPYVDSTYRTENYRTFVGYSFTGLPVLHSLFSSPQTFNSYLVIDFSAWWDNEVTLKNMKAFFSNYEGSPKDVFISTIDIVKNDVYTQEVNKTWNFIQDFEQQHPSYIGFGYKKYNYKEENHHSMPLISFMDGLKYIFRDYMVNYDEAYSNPQKIETRFNKLSERLGYHVSLREDLINFYGYQFLYTHSNINKAIFYFHYNTKNYPLSSNAWDSLAEAYKIKGDKENAIKYYTKAIQLGSKRKDLSKIIQELKKS</sequence>
<evidence type="ECO:0000313" key="4">
    <source>
        <dbReference type="EMBL" id="OOH96231.1"/>
    </source>
</evidence>
<dbReference type="SUPFAM" id="SSF53474">
    <property type="entry name" value="alpha/beta-Hydrolases"/>
    <property type="match status" value="1"/>
</dbReference>
<evidence type="ECO:0000313" key="5">
    <source>
        <dbReference type="Proteomes" id="UP000188947"/>
    </source>
</evidence>
<dbReference type="Gene3D" id="1.25.40.10">
    <property type="entry name" value="Tetratricopeptide repeat domain"/>
    <property type="match status" value="1"/>
</dbReference>
<keyword evidence="3" id="KW-0802">TPR repeat</keyword>
<dbReference type="Pfam" id="PF00756">
    <property type="entry name" value="Esterase"/>
    <property type="match status" value="1"/>
</dbReference>
<gene>
    <name evidence="4" type="ORF">BMF97_07735</name>
</gene>
<organism evidence="4 5">
    <name type="scientific">Elizabethkingia meningoseptica</name>
    <name type="common">Chryseobacterium meningosepticum</name>
    <dbReference type="NCBI Taxonomy" id="238"/>
    <lineage>
        <taxon>Bacteria</taxon>
        <taxon>Pseudomonadati</taxon>
        <taxon>Bacteroidota</taxon>
        <taxon>Flavobacteriia</taxon>
        <taxon>Flavobacteriales</taxon>
        <taxon>Weeksellaceae</taxon>
        <taxon>Elizabethkingia</taxon>
    </lineage>
</organism>
<feature type="repeat" description="TPR" evidence="3">
    <location>
        <begin position="351"/>
        <end position="384"/>
    </location>
</feature>
<accession>A0A1T3ICX8</accession>
<dbReference type="Gene3D" id="3.40.50.1820">
    <property type="entry name" value="alpha/beta hydrolase"/>
    <property type="match status" value="1"/>
</dbReference>
<keyword evidence="5" id="KW-1185">Reference proteome</keyword>
<name>A0A1T3ICX8_ELIME</name>
<dbReference type="STRING" id="238.BBD35_14375"/>
<dbReference type="InterPro" id="IPR019734">
    <property type="entry name" value="TPR_rpt"/>
</dbReference>
<dbReference type="eggNOG" id="COG2819">
    <property type="taxonomic scope" value="Bacteria"/>
</dbReference>
<protein>
    <submittedName>
        <fullName evidence="4">Uncharacterized protein</fullName>
    </submittedName>
</protein>
<comment type="caution">
    <text evidence="4">The sequence shown here is derived from an EMBL/GenBank/DDBJ whole genome shotgun (WGS) entry which is preliminary data.</text>
</comment>
<evidence type="ECO:0000256" key="3">
    <source>
        <dbReference type="PROSITE-ProRule" id="PRU00339"/>
    </source>
</evidence>
<dbReference type="SMART" id="SM00028">
    <property type="entry name" value="TPR"/>
    <property type="match status" value="1"/>
</dbReference>
<dbReference type="PANTHER" id="PTHR40841">
    <property type="entry name" value="SIDEROPHORE TRIACETYLFUSARININE C ESTERASE"/>
    <property type="match status" value="1"/>
</dbReference>
<dbReference type="InterPro" id="IPR011990">
    <property type="entry name" value="TPR-like_helical_dom_sf"/>
</dbReference>
<dbReference type="OrthoDB" id="9784036at2"/>
<evidence type="ECO:0000256" key="2">
    <source>
        <dbReference type="ARBA" id="ARBA00022801"/>
    </source>
</evidence>
<evidence type="ECO:0000256" key="1">
    <source>
        <dbReference type="ARBA" id="ARBA00005622"/>
    </source>
</evidence>
<reference evidence="4 5" key="1">
    <citation type="submission" date="2016-11" db="EMBL/GenBank/DDBJ databases">
        <title>Genome sequence and comparative genomic analysis of clinical strain Elizabethkingia meningoseptica 61421 PRCM.</title>
        <authorList>
            <person name="Wang M."/>
            <person name="Hu S."/>
            <person name="Cao L."/>
            <person name="Jiang T."/>
            <person name="Zhou Y."/>
            <person name="Ming D."/>
        </authorList>
    </citation>
    <scope>NUCLEOTIDE SEQUENCE [LARGE SCALE GENOMIC DNA]</scope>
    <source>
        <strain evidence="4 5">61421 PRCM</strain>
    </source>
</reference>
<keyword evidence="2" id="KW-0378">Hydrolase</keyword>
<dbReference type="SUPFAM" id="SSF48452">
    <property type="entry name" value="TPR-like"/>
    <property type="match status" value="1"/>
</dbReference>